<comment type="caution">
    <text evidence="6">The sequence shown here is derived from an EMBL/GenBank/DDBJ whole genome shotgun (WGS) entry which is preliminary data.</text>
</comment>
<dbReference type="Proteomes" id="UP000652176">
    <property type="component" value="Unassembled WGS sequence"/>
</dbReference>
<feature type="domain" description="NAD(P)-binding" evidence="5">
    <location>
        <begin position="5"/>
        <end position="287"/>
    </location>
</feature>
<reference evidence="6 7" key="1">
    <citation type="submission" date="2020-09" db="EMBL/GenBank/DDBJ databases">
        <title>Methylomonas albis sp. nov. and Methylomonas fluvii sp. nov.: Two cold-adapted methanotrophs from the River Elbe and an amended description of Methylovulum psychrotolerans strain Eb1.</title>
        <authorList>
            <person name="Bussmann I.K."/>
            <person name="Klings K.-W."/>
            <person name="Warnstedt J."/>
            <person name="Hoppert M."/>
            <person name="Saborowski A."/>
            <person name="Horn F."/>
            <person name="Liebner S."/>
        </authorList>
    </citation>
    <scope>NUCLEOTIDE SEQUENCE [LARGE SCALE GENOMIC DNA]</scope>
    <source>
        <strain evidence="6 7">EbA</strain>
    </source>
</reference>
<comment type="similarity">
    <text evidence="2">Belongs to the NAD(P)-dependent epimerase/dehydratase family. GDP-mannose 4,6-dehydratase subfamily.</text>
</comment>
<proteinExistence type="inferred from homology"/>
<evidence type="ECO:0000313" key="7">
    <source>
        <dbReference type="Proteomes" id="UP000652176"/>
    </source>
</evidence>
<organism evidence="6 7">
    <name type="scientific">Methylomonas albis</name>
    <dbReference type="NCBI Taxonomy" id="1854563"/>
    <lineage>
        <taxon>Bacteria</taxon>
        <taxon>Pseudomonadati</taxon>
        <taxon>Pseudomonadota</taxon>
        <taxon>Gammaproteobacteria</taxon>
        <taxon>Methylococcales</taxon>
        <taxon>Methylococcaceae</taxon>
        <taxon>Methylomonas</taxon>
    </lineage>
</organism>
<dbReference type="Gene3D" id="3.40.50.720">
    <property type="entry name" value="NAD(P)-binding Rossmann-like Domain"/>
    <property type="match status" value="1"/>
</dbReference>
<dbReference type="PANTHER" id="PTHR43715">
    <property type="entry name" value="GDP-MANNOSE 4,6-DEHYDRATASE"/>
    <property type="match status" value="1"/>
</dbReference>
<evidence type="ECO:0000259" key="5">
    <source>
        <dbReference type="Pfam" id="PF16363"/>
    </source>
</evidence>
<dbReference type="Gene3D" id="3.90.25.10">
    <property type="entry name" value="UDP-galactose 4-epimerase, domain 1"/>
    <property type="match status" value="1"/>
</dbReference>
<dbReference type="InterPro" id="IPR006368">
    <property type="entry name" value="GDP_Man_deHydtase"/>
</dbReference>
<dbReference type="Pfam" id="PF16363">
    <property type="entry name" value="GDP_Man_Dehyd"/>
    <property type="match status" value="1"/>
</dbReference>
<evidence type="ECO:0000256" key="2">
    <source>
        <dbReference type="ARBA" id="ARBA00009263"/>
    </source>
</evidence>
<name>A0ABR9CZU0_9GAMM</name>
<evidence type="ECO:0000256" key="4">
    <source>
        <dbReference type="ARBA" id="ARBA00023239"/>
    </source>
</evidence>
<gene>
    <name evidence="6" type="ORF">IE877_09210</name>
</gene>
<accession>A0ABR9CZU0</accession>
<keyword evidence="7" id="KW-1185">Reference proteome</keyword>
<dbReference type="SUPFAM" id="SSF51735">
    <property type="entry name" value="NAD(P)-binding Rossmann-fold domains"/>
    <property type="match status" value="1"/>
</dbReference>
<dbReference type="RefSeq" id="WP_192374456.1">
    <property type="nucleotide sequence ID" value="NZ_CAJHIV010000001.1"/>
</dbReference>
<dbReference type="InterPro" id="IPR016040">
    <property type="entry name" value="NAD(P)-bd_dom"/>
</dbReference>
<evidence type="ECO:0000313" key="6">
    <source>
        <dbReference type="EMBL" id="MBD9356066.1"/>
    </source>
</evidence>
<evidence type="ECO:0000256" key="1">
    <source>
        <dbReference type="ARBA" id="ARBA00001937"/>
    </source>
</evidence>
<dbReference type="InterPro" id="IPR036291">
    <property type="entry name" value="NAD(P)-bd_dom_sf"/>
</dbReference>
<comment type="cofactor">
    <cofactor evidence="1">
        <name>NADP(+)</name>
        <dbReference type="ChEBI" id="CHEBI:58349"/>
    </cofactor>
</comment>
<keyword evidence="4" id="KW-0456">Lyase</keyword>
<dbReference type="EMBL" id="JACXSS010000001">
    <property type="protein sequence ID" value="MBD9356066.1"/>
    <property type="molecule type" value="Genomic_DNA"/>
</dbReference>
<dbReference type="EC" id="4.2.1.47" evidence="3"/>
<protein>
    <recommendedName>
        <fullName evidence="3">GDP-mannose 4,6-dehydratase</fullName>
        <ecNumber evidence="3">4.2.1.47</ecNumber>
    </recommendedName>
</protein>
<sequence>MKTIVFGINSQDGHYLSELCKAKYMSVIGVSRSEGSWIKGDISIREQTESLIKTHKPQYLFHLAANSTTRHDALFENHETISTGTLIILEAVKRHSPDTKVFITGSGLQFVNTGTPISEHDEFEAGCAYSVARIQSVYAARYYRSLGIRAYVGYLFHHESPFRKPNHVSKMIALAAQRIAGGSNELIELGDISVKKEWTFAGDVAQGIFTLVEQDEIFEAVIGSGITYSIQDWLEACFEIIGKNWREHVRIREGFIPEYKQLVSNSETINALGWRPNVTFPDLAKIMMSST</sequence>
<evidence type="ECO:0000256" key="3">
    <source>
        <dbReference type="ARBA" id="ARBA00011989"/>
    </source>
</evidence>
<dbReference type="PANTHER" id="PTHR43715:SF1">
    <property type="entry name" value="GDP-MANNOSE 4,6 DEHYDRATASE"/>
    <property type="match status" value="1"/>
</dbReference>